<name>A0A6A5C1G4_NAEFO</name>
<dbReference type="GeneID" id="68109337"/>
<sequence>MFFPSAARLPLSAYSSSFSRNNMQKKISIIITLMLVFGCYFLQSFPLNGEPIQRKLFNPDAFFHFVQITDIHTEEWSSYRVGGKQYMEAKERFHDLKDLVGTILPTLVKPKFVIITGDLTHAVPISFDKDKQDWITRTMNIFVPGQSQEQWEMYQECMQLGNKKLLEKVTLESSESIHLRYPFEKEIHNEDRIFDLPGNHDSFGTQNKADPKSRLFLSYSQSGKFFYYPKHKRNPKISKIACSEKDVTSFFSFDFKSSFGTYRFALLDSTPSIGSYRPVNFFSSIPKCQIEKLENILGRAGNDINQTLIFGHYPSSMITITEIDGNVSQKTMTEFFKSTNTHSYFSGHLHKVFHDMRKLIPMSGHLEIQSPDFKKERSFKMIAIDNDRVSFEDFTLSHLKKQPGVLITHPKDCRYYSTKEPHVEYGSFIRMLIVAPTDLEEIELFVQIDGSDFNQSVKVTPQTIEYRIPFEFSNLPSNSTHHSIRVVYNHEVILEHHFSFNNSICRIETSMWNLERIHSYISYLVLSMDWRSLFRSVTTWSCWSAIAIVIIARRYDLLSTASSLDLLFLVAHPISMRYGIWFIGELTLGNRFGGLINLTYFYFNPSPLNDAEEIHTLLFSYPVTVVDDSSLFFTLIGPTFVFSYLTILLGFIVLDRLILLEKKSSTKYWKARTFITVLVVIANMTSFLFSFYKKYARSYGKFTLITSPNNIMFPLFGCIRLTLMVFRHAPSETKSKTE</sequence>
<dbReference type="AlphaFoldDB" id="A0A6A5C1G4"/>
<feature type="domain" description="Calcineurin-like phosphoesterase" evidence="2">
    <location>
        <begin position="64"/>
        <end position="351"/>
    </location>
</feature>
<dbReference type="VEuPathDB" id="AmoebaDB:NfTy_034500"/>
<dbReference type="GO" id="GO:0016787">
    <property type="term" value="F:hydrolase activity"/>
    <property type="evidence" value="ECO:0007669"/>
    <property type="project" value="InterPro"/>
</dbReference>
<proteinExistence type="predicted"/>
<dbReference type="Proteomes" id="UP000444721">
    <property type="component" value="Unassembled WGS sequence"/>
</dbReference>
<dbReference type="VEuPathDB" id="AmoebaDB:NF0121070"/>
<dbReference type="RefSeq" id="XP_044563762.1">
    <property type="nucleotide sequence ID" value="XM_044705279.1"/>
</dbReference>
<accession>A0A6A5C1G4</accession>
<dbReference type="InterPro" id="IPR004843">
    <property type="entry name" value="Calcineurin-like_PHP"/>
</dbReference>
<keyword evidence="1" id="KW-0472">Membrane</keyword>
<feature type="transmembrane region" description="Helical" evidence="1">
    <location>
        <begin position="631"/>
        <end position="654"/>
    </location>
</feature>
<evidence type="ECO:0000259" key="2">
    <source>
        <dbReference type="Pfam" id="PF00149"/>
    </source>
</evidence>
<evidence type="ECO:0000256" key="1">
    <source>
        <dbReference type="SAM" id="Phobius"/>
    </source>
</evidence>
<dbReference type="EMBL" id="VFQX01000028">
    <property type="protein sequence ID" value="KAF0979049.1"/>
    <property type="molecule type" value="Genomic_DNA"/>
</dbReference>
<comment type="caution">
    <text evidence="3">The sequence shown here is derived from an EMBL/GenBank/DDBJ whole genome shotgun (WGS) entry which is preliminary data.</text>
</comment>
<evidence type="ECO:0000313" key="3">
    <source>
        <dbReference type="EMBL" id="KAF0979049.1"/>
    </source>
</evidence>
<evidence type="ECO:0000313" key="4">
    <source>
        <dbReference type="Proteomes" id="UP000444721"/>
    </source>
</evidence>
<gene>
    <name evidence="3" type="ORF">FDP41_002119</name>
</gene>
<dbReference type="Gene3D" id="3.60.21.10">
    <property type="match status" value="1"/>
</dbReference>
<protein>
    <recommendedName>
        <fullName evidence="2">Calcineurin-like phosphoesterase domain-containing protein</fullName>
    </recommendedName>
</protein>
<feature type="transmembrane region" description="Helical" evidence="1">
    <location>
        <begin position="27"/>
        <end position="45"/>
    </location>
</feature>
<dbReference type="PANTHER" id="PTHR14795">
    <property type="entry name" value="HELICASE RELATED"/>
    <property type="match status" value="1"/>
</dbReference>
<dbReference type="InterPro" id="IPR029052">
    <property type="entry name" value="Metallo-depent_PP-like"/>
</dbReference>
<keyword evidence="1" id="KW-1133">Transmembrane helix</keyword>
<dbReference type="SUPFAM" id="SSF56300">
    <property type="entry name" value="Metallo-dependent phosphatases"/>
    <property type="match status" value="1"/>
</dbReference>
<dbReference type="PANTHER" id="PTHR14795:SF0">
    <property type="entry name" value="TRANSMEMBRANE PROTEIN 62"/>
    <property type="match status" value="1"/>
</dbReference>
<keyword evidence="4" id="KW-1185">Reference proteome</keyword>
<dbReference type="Pfam" id="PF00149">
    <property type="entry name" value="Metallophos"/>
    <property type="match status" value="1"/>
</dbReference>
<dbReference type="VEuPathDB" id="AmoebaDB:FDP41_002119"/>
<reference evidence="3 4" key="1">
    <citation type="journal article" date="2019" name="Sci. Rep.">
        <title>Nanopore sequencing improves the draft genome of the human pathogenic amoeba Naegleria fowleri.</title>
        <authorList>
            <person name="Liechti N."/>
            <person name="Schurch N."/>
            <person name="Bruggmann R."/>
            <person name="Wittwer M."/>
        </authorList>
    </citation>
    <scope>NUCLEOTIDE SEQUENCE [LARGE SCALE GENOMIC DNA]</scope>
    <source>
        <strain evidence="3 4">ATCC 30894</strain>
    </source>
</reference>
<keyword evidence="1" id="KW-0812">Transmembrane</keyword>
<feature type="transmembrane region" description="Helical" evidence="1">
    <location>
        <begin position="674"/>
        <end position="691"/>
    </location>
</feature>
<feature type="transmembrane region" description="Helical" evidence="1">
    <location>
        <begin position="711"/>
        <end position="729"/>
    </location>
</feature>
<organism evidence="3 4">
    <name type="scientific">Naegleria fowleri</name>
    <name type="common">Brain eating amoeba</name>
    <dbReference type="NCBI Taxonomy" id="5763"/>
    <lineage>
        <taxon>Eukaryota</taxon>
        <taxon>Discoba</taxon>
        <taxon>Heterolobosea</taxon>
        <taxon>Tetramitia</taxon>
        <taxon>Eutetramitia</taxon>
        <taxon>Vahlkampfiidae</taxon>
        <taxon>Naegleria</taxon>
    </lineage>
</organism>
<dbReference type="OrthoDB" id="27234at2759"/>